<dbReference type="EMBL" id="RBRA01000030">
    <property type="protein sequence ID" value="RMQ28754.1"/>
    <property type="molecule type" value="Genomic_DNA"/>
</dbReference>
<comment type="caution">
    <text evidence="2">The sequence shown here is derived from an EMBL/GenBank/DDBJ whole genome shotgun (WGS) entry which is preliminary data.</text>
</comment>
<dbReference type="EMBL" id="RBQG01000276">
    <property type="protein sequence ID" value="RMP08956.1"/>
    <property type="molecule type" value="Genomic_DNA"/>
</dbReference>
<evidence type="ECO:0000313" key="2">
    <source>
        <dbReference type="EMBL" id="RMP08956.1"/>
    </source>
</evidence>
<dbReference type="PANTHER" id="PTHR38595">
    <property type="entry name" value="CYTOPLASMIC PROTEIN-RELATED"/>
    <property type="match status" value="1"/>
</dbReference>
<proteinExistence type="predicted"/>
<evidence type="ECO:0000259" key="1">
    <source>
        <dbReference type="Pfam" id="PF04965"/>
    </source>
</evidence>
<dbReference type="NCBIfam" id="TIGR03357">
    <property type="entry name" value="VI_zyme"/>
    <property type="match status" value="1"/>
</dbReference>
<dbReference type="Proteomes" id="UP000269044">
    <property type="component" value="Unassembled WGS sequence"/>
</dbReference>
<organism evidence="2 4">
    <name type="scientific">Pseudomonas syringae pv. delphinii</name>
    <dbReference type="NCBI Taxonomy" id="192088"/>
    <lineage>
        <taxon>Bacteria</taxon>
        <taxon>Pseudomonadati</taxon>
        <taxon>Pseudomonadota</taxon>
        <taxon>Gammaproteobacteria</taxon>
        <taxon>Pseudomonadales</taxon>
        <taxon>Pseudomonadaceae</taxon>
        <taxon>Pseudomonas</taxon>
    </lineage>
</organism>
<evidence type="ECO:0000313" key="3">
    <source>
        <dbReference type="EMBL" id="RMQ28754.1"/>
    </source>
</evidence>
<evidence type="ECO:0000313" key="5">
    <source>
        <dbReference type="Proteomes" id="UP000269044"/>
    </source>
</evidence>
<dbReference type="AlphaFoldDB" id="A0A0N8RGA4"/>
<dbReference type="InterPro" id="IPR007048">
    <property type="entry name" value="IraD/Gp25-like"/>
</dbReference>
<evidence type="ECO:0000313" key="4">
    <source>
        <dbReference type="Proteomes" id="UP000267908"/>
    </source>
</evidence>
<reference evidence="4 5" key="1">
    <citation type="submission" date="2018-08" db="EMBL/GenBank/DDBJ databases">
        <title>Recombination of ecologically and evolutionarily significant loci maintains genetic cohesion in the Pseudomonas syringae species complex.</title>
        <authorList>
            <person name="Dillon M."/>
            <person name="Thakur S."/>
            <person name="Almeida R.N.D."/>
            <person name="Weir B.S."/>
            <person name="Guttman D.S."/>
        </authorList>
    </citation>
    <scope>NUCLEOTIDE SEQUENCE [LARGE SCALE GENOMIC DNA]</scope>
    <source>
        <strain evidence="3 5">ICMP 13052</strain>
        <strain evidence="2 4">ICMP 4330</strain>
    </source>
</reference>
<dbReference type="SUPFAM" id="SSF160719">
    <property type="entry name" value="gpW/gp25-like"/>
    <property type="match status" value="1"/>
</dbReference>
<accession>A0A0N8RGA4</accession>
<dbReference type="Proteomes" id="UP000267908">
    <property type="component" value="Unassembled WGS sequence"/>
</dbReference>
<dbReference type="Pfam" id="PF04965">
    <property type="entry name" value="GPW_gp25"/>
    <property type="match status" value="1"/>
</dbReference>
<dbReference type="PANTHER" id="PTHR38595:SF2">
    <property type="entry name" value="TYPE VI SECRETION SYSTEM BASEPLATE SUBUNIT TSSE"/>
    <property type="match status" value="1"/>
</dbReference>
<dbReference type="InterPro" id="IPR017737">
    <property type="entry name" value="TssE1-like"/>
</dbReference>
<feature type="domain" description="IraD/Gp25-like" evidence="1">
    <location>
        <begin position="28"/>
        <end position="114"/>
    </location>
</feature>
<sequence length="135" mass="14692">MNFNGSLFERLADKTQKKTDLNEDERITASIATHLAKLLGTRAGSVKTLPDYGLPDLNDASLSAHDTARQSRLAIEKVIRDYEPRLSEVHVMSDESAGCVLKRTFSIDASLDMNGVKKTVVFSIAVAGDGNVILN</sequence>
<name>A0A0N8RGA4_9PSED</name>
<dbReference type="Gene3D" id="3.10.450.40">
    <property type="match status" value="1"/>
</dbReference>
<protein>
    <recommendedName>
        <fullName evidence="1">IraD/Gp25-like domain-containing protein</fullName>
    </recommendedName>
</protein>
<dbReference type="RefSeq" id="WP_024658314.1">
    <property type="nucleotide sequence ID" value="NZ_LJQH01000072.1"/>
</dbReference>
<gene>
    <name evidence="3" type="ORF">ALQ08_101339</name>
    <name evidence="2" type="ORF">ALQ28_101222</name>
</gene>
<dbReference type="InterPro" id="IPR053176">
    <property type="entry name" value="T6SS_TssE1-like"/>
</dbReference>